<name>A0A9W4I9N3_PENNA</name>
<dbReference type="Proteomes" id="UP001153461">
    <property type="component" value="Unassembled WGS sequence"/>
</dbReference>
<feature type="non-terminal residue" evidence="2">
    <location>
        <position position="1"/>
    </location>
</feature>
<evidence type="ECO:0000256" key="1">
    <source>
        <dbReference type="SAM" id="MobiDB-lite"/>
    </source>
</evidence>
<dbReference type="OrthoDB" id="413008at2759"/>
<reference evidence="2" key="1">
    <citation type="submission" date="2021-07" db="EMBL/GenBank/DDBJ databases">
        <authorList>
            <person name="Branca A.L. A."/>
        </authorList>
    </citation>
    <scope>NUCLEOTIDE SEQUENCE</scope>
</reference>
<accession>A0A9W4I9N3</accession>
<proteinExistence type="predicted"/>
<gene>
    <name evidence="2" type="ORF">PNAL_LOCUS8547</name>
</gene>
<dbReference type="AlphaFoldDB" id="A0A9W4I9N3"/>
<organism evidence="2 3">
    <name type="scientific">Penicillium nalgiovense</name>
    <dbReference type="NCBI Taxonomy" id="60175"/>
    <lineage>
        <taxon>Eukaryota</taxon>
        <taxon>Fungi</taxon>
        <taxon>Dikarya</taxon>
        <taxon>Ascomycota</taxon>
        <taxon>Pezizomycotina</taxon>
        <taxon>Eurotiomycetes</taxon>
        <taxon>Eurotiomycetidae</taxon>
        <taxon>Eurotiales</taxon>
        <taxon>Aspergillaceae</taxon>
        <taxon>Penicillium</taxon>
    </lineage>
</organism>
<feature type="region of interest" description="Disordered" evidence="1">
    <location>
        <begin position="1"/>
        <end position="20"/>
    </location>
</feature>
<dbReference type="EMBL" id="CAJVNV010000571">
    <property type="protein sequence ID" value="CAG8243041.1"/>
    <property type="molecule type" value="Genomic_DNA"/>
</dbReference>
<evidence type="ECO:0000313" key="2">
    <source>
        <dbReference type="EMBL" id="CAG8243041.1"/>
    </source>
</evidence>
<protein>
    <submittedName>
        <fullName evidence="2">Uncharacterized protein</fullName>
    </submittedName>
</protein>
<sequence length="68" mass="7816">SMRFSRHSVEGAQGSHGTRWRERERIGADVLFYLSMLRYPASANYAALVKPAFHHRARSQQAYSTFTV</sequence>
<evidence type="ECO:0000313" key="3">
    <source>
        <dbReference type="Proteomes" id="UP001153461"/>
    </source>
</evidence>
<comment type="caution">
    <text evidence="2">The sequence shown here is derived from an EMBL/GenBank/DDBJ whole genome shotgun (WGS) entry which is preliminary data.</text>
</comment>